<dbReference type="AlphaFoldDB" id="A0A7D4Q753"/>
<evidence type="ECO:0008006" key="4">
    <source>
        <dbReference type="Google" id="ProtNLM"/>
    </source>
</evidence>
<accession>A0A7D4Q753</accession>
<keyword evidence="3" id="KW-1185">Reference proteome</keyword>
<dbReference type="RefSeq" id="WP_173417354.1">
    <property type="nucleotide sequence ID" value="NZ_CP054139.1"/>
</dbReference>
<name>A0A7D4Q753_9SPHI</name>
<gene>
    <name evidence="2" type="ORF">HQ865_24080</name>
</gene>
<organism evidence="2 3">
    <name type="scientific">Mucilaginibacter mali</name>
    <dbReference type="NCBI Taxonomy" id="2740462"/>
    <lineage>
        <taxon>Bacteria</taxon>
        <taxon>Pseudomonadati</taxon>
        <taxon>Bacteroidota</taxon>
        <taxon>Sphingobacteriia</taxon>
        <taxon>Sphingobacteriales</taxon>
        <taxon>Sphingobacteriaceae</taxon>
        <taxon>Mucilaginibacter</taxon>
    </lineage>
</organism>
<feature type="signal peptide" evidence="1">
    <location>
        <begin position="1"/>
        <end position="23"/>
    </location>
</feature>
<sequence length="157" mass="16913">MKNLILLLLCFIALLFNSCKKDADLETYLTYKVDGVAKTTNRLFAELINGSSNSQIIGVKDAEQVTLKIAGAKTGTYQLPDNASINKFGYAADLTGDGFYGAITGSVTITVVTKTYISGTFQFTGKSINTGLIKTITEGRFTCKFNNALLPATKTEL</sequence>
<dbReference type="Pfam" id="PF19765">
    <property type="entry name" value="DUF6252"/>
    <property type="match status" value="1"/>
</dbReference>
<evidence type="ECO:0000313" key="2">
    <source>
        <dbReference type="EMBL" id="QKJ32707.1"/>
    </source>
</evidence>
<reference evidence="2 3" key="1">
    <citation type="submission" date="2020-05" db="EMBL/GenBank/DDBJ databases">
        <title>Mucilaginibacter mali sp. nov.</title>
        <authorList>
            <person name="Kim H.S."/>
            <person name="Lee K.C."/>
            <person name="Suh M.K."/>
            <person name="Kim J.-S."/>
            <person name="Han K.-I."/>
            <person name="Eom M.K."/>
            <person name="Shin Y.K."/>
            <person name="Lee J.-S."/>
        </authorList>
    </citation>
    <scope>NUCLEOTIDE SEQUENCE [LARGE SCALE GENOMIC DNA]</scope>
    <source>
        <strain evidence="2 3">G2-14</strain>
    </source>
</reference>
<protein>
    <recommendedName>
        <fullName evidence="4">DUF4843 domain-containing protein</fullName>
    </recommendedName>
</protein>
<dbReference type="Proteomes" id="UP000505355">
    <property type="component" value="Chromosome"/>
</dbReference>
<feature type="chain" id="PRO_5028805486" description="DUF4843 domain-containing protein" evidence="1">
    <location>
        <begin position="24"/>
        <end position="157"/>
    </location>
</feature>
<proteinExistence type="predicted"/>
<keyword evidence="1" id="KW-0732">Signal</keyword>
<evidence type="ECO:0000256" key="1">
    <source>
        <dbReference type="SAM" id="SignalP"/>
    </source>
</evidence>
<dbReference type="InterPro" id="IPR046219">
    <property type="entry name" value="DUF6252"/>
</dbReference>
<evidence type="ECO:0000313" key="3">
    <source>
        <dbReference type="Proteomes" id="UP000505355"/>
    </source>
</evidence>
<dbReference type="EMBL" id="CP054139">
    <property type="protein sequence ID" value="QKJ32707.1"/>
    <property type="molecule type" value="Genomic_DNA"/>
</dbReference>
<dbReference type="KEGG" id="mmab:HQ865_24080"/>